<dbReference type="VEuPathDB" id="VectorBase:MDOA013297"/>
<protein>
    <submittedName>
        <fullName evidence="2">Cuticle protein</fullName>
    </submittedName>
</protein>
<accession>T1PIQ0</accession>
<feature type="region of interest" description="Disordered" evidence="1">
    <location>
        <begin position="1"/>
        <end position="49"/>
    </location>
</feature>
<proteinExistence type="evidence at transcript level"/>
<dbReference type="PANTHER" id="PTHR23353">
    <property type="entry name" value="RAB-GAP/TBC-RELATED"/>
    <property type="match status" value="1"/>
</dbReference>
<sequence length="304" mass="33483">MNIWQQKFLKRPADDADNGAENFEPPHKLPNNNNNSNNSNNNNNNNGSENLKFSVEIVQQLEFTTSAANSQPQQISTNVTVKALTNTSVKSETGVSASGGGPGGTGGPGGGGGGPQGSDPQHNGNNNNNNNNGGGRPNRRPFNRRPSFPGRQPNFPQQPQGDIFTPQRLPNPQTDERFEPQQIPQKPAAQYGAPINIDPRQAGHDRQQDEDEIQKHYALDALNAAIENYNRLQENQSDRISQGQYFVVNPDHSIQKVQFTTKQSEAEAKDNDFTAELKYTKVGEIKDPLYKYNAEGQLVRIVKK</sequence>
<name>T1PIQ0_MUSDO</name>
<feature type="compositionally biased region" description="Gly residues" evidence="1">
    <location>
        <begin position="97"/>
        <end position="116"/>
    </location>
</feature>
<feature type="region of interest" description="Disordered" evidence="1">
    <location>
        <begin position="90"/>
        <end position="210"/>
    </location>
</feature>
<dbReference type="PANTHER" id="PTHR23353:SF23">
    <property type="entry name" value="PROTEIN HAIRLESS"/>
    <property type="match status" value="1"/>
</dbReference>
<evidence type="ECO:0000256" key="1">
    <source>
        <dbReference type="SAM" id="MobiDB-lite"/>
    </source>
</evidence>
<dbReference type="VEuPathDB" id="VectorBase:MDOMA2_014120"/>
<dbReference type="VEuPathDB" id="VectorBase:MDOA008388"/>
<reference evidence="2" key="1">
    <citation type="submission" date="2012-08" db="EMBL/GenBank/DDBJ databases">
        <title>Transcriptome of adult Musca domestica launches a platform for comparative house fly gene expression and characterization of differential gene expression among resistant and susceptible house flies.</title>
        <authorList>
            <person name="Liu N."/>
            <person name="Zhang L."/>
            <person name="Li M."/>
            <person name="Reid W."/>
        </authorList>
    </citation>
    <scope>NUCLEOTIDE SEQUENCE</scope>
    <source>
        <strain evidence="2">ALHF</strain>
        <tissue evidence="2">Whole body</tissue>
    </source>
</reference>
<dbReference type="EMBL" id="KA648682">
    <property type="protein sequence ID" value="AFP63311.1"/>
    <property type="molecule type" value="mRNA"/>
</dbReference>
<dbReference type="InterPro" id="IPR053019">
    <property type="entry name" value="GATA_zinc_finger"/>
</dbReference>
<evidence type="ECO:0000313" key="2">
    <source>
        <dbReference type="EMBL" id="AFP63311.1"/>
    </source>
</evidence>
<feature type="compositionally biased region" description="Low complexity" evidence="1">
    <location>
        <begin position="31"/>
        <end position="46"/>
    </location>
</feature>
<organism evidence="2">
    <name type="scientific">Musca domestica</name>
    <name type="common">House fly</name>
    <dbReference type="NCBI Taxonomy" id="7370"/>
    <lineage>
        <taxon>Eukaryota</taxon>
        <taxon>Metazoa</taxon>
        <taxon>Ecdysozoa</taxon>
        <taxon>Arthropoda</taxon>
        <taxon>Hexapoda</taxon>
        <taxon>Insecta</taxon>
        <taxon>Pterygota</taxon>
        <taxon>Neoptera</taxon>
        <taxon>Endopterygota</taxon>
        <taxon>Diptera</taxon>
        <taxon>Brachycera</taxon>
        <taxon>Muscomorpha</taxon>
        <taxon>Muscoidea</taxon>
        <taxon>Muscidae</taxon>
        <taxon>Musca</taxon>
    </lineage>
</organism>
<feature type="compositionally biased region" description="Basic and acidic residues" evidence="1">
    <location>
        <begin position="201"/>
        <end position="210"/>
    </location>
</feature>
<dbReference type="AlphaFoldDB" id="T1PIQ0"/>
<dbReference type="VEuPathDB" id="VectorBase:MDOMA2_007528"/>